<proteinExistence type="inferred from homology"/>
<dbReference type="InterPro" id="IPR002737">
    <property type="entry name" value="MEMO1_fam"/>
</dbReference>
<dbReference type="CDD" id="cd07361">
    <property type="entry name" value="MEMO_like"/>
    <property type="match status" value="1"/>
</dbReference>
<protein>
    <submittedName>
        <fullName evidence="2">AmmeMemoRadiSam system protein B</fullName>
    </submittedName>
</protein>
<dbReference type="EMBL" id="DROK01000205">
    <property type="protein sequence ID" value="HHI97593.1"/>
    <property type="molecule type" value="Genomic_DNA"/>
</dbReference>
<gene>
    <name evidence="2" type="primary">amrB</name>
    <name evidence="2" type="ORF">ENJ96_07045</name>
</gene>
<reference evidence="2" key="1">
    <citation type="journal article" date="2020" name="mSystems">
        <title>Genome- and Community-Level Interaction Insights into Carbon Utilization and Element Cycling Functions of Hydrothermarchaeota in Hydrothermal Sediment.</title>
        <authorList>
            <person name="Zhou Z."/>
            <person name="Liu Y."/>
            <person name="Xu W."/>
            <person name="Pan J."/>
            <person name="Luo Z.H."/>
            <person name="Li M."/>
        </authorList>
    </citation>
    <scope>NUCLEOTIDE SEQUENCE [LARGE SCALE GENOMIC DNA]</scope>
    <source>
        <strain evidence="2">HyVt-533</strain>
    </source>
</reference>
<dbReference type="PANTHER" id="PTHR11060">
    <property type="entry name" value="PROTEIN MEMO1"/>
    <property type="match status" value="1"/>
</dbReference>
<dbReference type="NCBIfam" id="TIGR04336">
    <property type="entry name" value="AmmeMemoSam_B"/>
    <property type="match status" value="1"/>
</dbReference>
<organism evidence="2">
    <name type="scientific">Thermodesulfatator atlanticus</name>
    <dbReference type="NCBI Taxonomy" id="501497"/>
    <lineage>
        <taxon>Bacteria</taxon>
        <taxon>Pseudomonadati</taxon>
        <taxon>Thermodesulfobacteriota</taxon>
        <taxon>Thermodesulfobacteria</taxon>
        <taxon>Thermodesulfobacteriales</taxon>
        <taxon>Thermodesulfatatoraceae</taxon>
        <taxon>Thermodesulfatator</taxon>
    </lineage>
</organism>
<dbReference type="Gene3D" id="3.40.830.10">
    <property type="entry name" value="LigB-like"/>
    <property type="match status" value="1"/>
</dbReference>
<comment type="similarity">
    <text evidence="1">Belongs to the MEMO1 family.</text>
</comment>
<dbReference type="Proteomes" id="UP000886101">
    <property type="component" value="Unassembled WGS sequence"/>
</dbReference>
<evidence type="ECO:0000313" key="2">
    <source>
        <dbReference type="EMBL" id="HHI97593.1"/>
    </source>
</evidence>
<sequence>MNYRPDFCPRLRSIDVLPFRWEGQEVFLLRDPFGFTEKTLIVPKILGPVLAALDGTHTLRDLQVIASRTLGQLVMLEDIEKFINTLDQHYFLEGHRFETLKREILAAFTESPLRPPSHAGKAYPADPAELKNFLADILARWPKREGFSPRALIAPHIDLNLGARGFAAAYQGLSWPEGARVVVLGTGHFLESPLSVLDKDFETPLGTVPCDREFIAELLEREPEARGDILGHRQEHAIEFQVIFLKYLLGDFRLVPILLASPTLETRAFLDRIASVLAELADQHTFFVAGVDFCHLGLRYGDPKPAGEAEKQKALLFDHELLRQILALNADGLYQTLLEDAENHKVCGFGPLYFLLQLLKNRPLTGKILHQEVVDFGPGSIVSFAAAALYDK</sequence>
<name>A0A7V5P0G8_9BACT</name>
<comment type="caution">
    <text evidence="2">The sequence shown here is derived from an EMBL/GenBank/DDBJ whole genome shotgun (WGS) entry which is preliminary data.</text>
</comment>
<dbReference type="PANTHER" id="PTHR11060:SF0">
    <property type="entry name" value="PROTEIN MEMO1"/>
    <property type="match status" value="1"/>
</dbReference>
<evidence type="ECO:0000256" key="1">
    <source>
        <dbReference type="ARBA" id="ARBA00006315"/>
    </source>
</evidence>
<dbReference type="Pfam" id="PF01875">
    <property type="entry name" value="Memo"/>
    <property type="match status" value="1"/>
</dbReference>
<dbReference type="AlphaFoldDB" id="A0A7V5P0G8"/>
<accession>A0A7V5P0G8</accession>